<dbReference type="Proteomes" id="UP000738359">
    <property type="component" value="Unassembled WGS sequence"/>
</dbReference>
<accession>A0A9P6J5E5</accession>
<evidence type="ECO:0000313" key="3">
    <source>
        <dbReference type="Proteomes" id="UP000738359"/>
    </source>
</evidence>
<name>A0A9P6J5E5_MORAP</name>
<sequence>MLAASSHGAATPVVAPAVTGSGSVAPSVAGGSSASASPMGIIFCTHDGDNKASYGDILPLFFDPSMIQELPAAFVRRPVGR</sequence>
<comment type="caution">
    <text evidence="2">The sequence shown here is derived from an EMBL/GenBank/DDBJ whole genome shotgun (WGS) entry which is preliminary data.</text>
</comment>
<feature type="region of interest" description="Disordered" evidence="1">
    <location>
        <begin position="17"/>
        <end position="36"/>
    </location>
</feature>
<keyword evidence="3" id="KW-1185">Reference proteome</keyword>
<organism evidence="2 3">
    <name type="scientific">Mortierella alpina</name>
    <name type="common">Oleaginous fungus</name>
    <name type="synonym">Mortierella renispora</name>
    <dbReference type="NCBI Taxonomy" id="64518"/>
    <lineage>
        <taxon>Eukaryota</taxon>
        <taxon>Fungi</taxon>
        <taxon>Fungi incertae sedis</taxon>
        <taxon>Mucoromycota</taxon>
        <taxon>Mortierellomycotina</taxon>
        <taxon>Mortierellomycetes</taxon>
        <taxon>Mortierellales</taxon>
        <taxon>Mortierellaceae</taxon>
        <taxon>Mortierella</taxon>
    </lineage>
</organism>
<evidence type="ECO:0000313" key="2">
    <source>
        <dbReference type="EMBL" id="KAF9963152.1"/>
    </source>
</evidence>
<evidence type="ECO:0000256" key="1">
    <source>
        <dbReference type="SAM" id="MobiDB-lite"/>
    </source>
</evidence>
<dbReference type="AlphaFoldDB" id="A0A9P6J5E5"/>
<gene>
    <name evidence="2" type="ORF">BGZ70_007608</name>
</gene>
<protein>
    <submittedName>
        <fullName evidence="2">Uncharacterized protein</fullName>
    </submittedName>
</protein>
<proteinExistence type="predicted"/>
<dbReference type="EMBL" id="JAAAHY010000493">
    <property type="protein sequence ID" value="KAF9963152.1"/>
    <property type="molecule type" value="Genomic_DNA"/>
</dbReference>
<reference evidence="2" key="1">
    <citation type="journal article" date="2020" name="Fungal Divers.">
        <title>Resolving the Mortierellaceae phylogeny through synthesis of multi-gene phylogenetics and phylogenomics.</title>
        <authorList>
            <person name="Vandepol N."/>
            <person name="Liber J."/>
            <person name="Desiro A."/>
            <person name="Na H."/>
            <person name="Kennedy M."/>
            <person name="Barry K."/>
            <person name="Grigoriev I.V."/>
            <person name="Miller A.N."/>
            <person name="O'Donnell K."/>
            <person name="Stajich J.E."/>
            <person name="Bonito G."/>
        </authorList>
    </citation>
    <scope>NUCLEOTIDE SEQUENCE</scope>
    <source>
        <strain evidence="2">CK1249</strain>
    </source>
</reference>